<feature type="transmembrane region" description="Helical" evidence="2">
    <location>
        <begin position="37"/>
        <end position="55"/>
    </location>
</feature>
<evidence type="ECO:0000313" key="4">
    <source>
        <dbReference type="Proteomes" id="UP000199207"/>
    </source>
</evidence>
<evidence type="ECO:0000256" key="1">
    <source>
        <dbReference type="SAM" id="MobiDB-lite"/>
    </source>
</evidence>
<protein>
    <recommendedName>
        <fullName evidence="5">Alpha/beta hydrolase family protein</fullName>
    </recommendedName>
</protein>
<feature type="transmembrane region" description="Helical" evidence="2">
    <location>
        <begin position="87"/>
        <end position="109"/>
    </location>
</feature>
<proteinExistence type="predicted"/>
<organism evidence="3 4">
    <name type="scientific">Streptomyces aidingensis</name>
    <dbReference type="NCBI Taxonomy" id="910347"/>
    <lineage>
        <taxon>Bacteria</taxon>
        <taxon>Bacillati</taxon>
        <taxon>Actinomycetota</taxon>
        <taxon>Actinomycetes</taxon>
        <taxon>Kitasatosporales</taxon>
        <taxon>Streptomycetaceae</taxon>
        <taxon>Streptomyces</taxon>
    </lineage>
</organism>
<keyword evidence="2" id="KW-0812">Transmembrane</keyword>
<feature type="transmembrane region" description="Helical" evidence="2">
    <location>
        <begin position="192"/>
        <end position="209"/>
    </location>
</feature>
<name>A0A1I1EKY0_9ACTN</name>
<dbReference type="InterPro" id="IPR029058">
    <property type="entry name" value="AB_hydrolase_fold"/>
</dbReference>
<keyword evidence="4" id="KW-1185">Reference proteome</keyword>
<feature type="transmembrane region" description="Helical" evidence="2">
    <location>
        <begin position="246"/>
        <end position="265"/>
    </location>
</feature>
<gene>
    <name evidence="3" type="ORF">SAMN05421773_101335</name>
</gene>
<keyword evidence="2" id="KW-0472">Membrane</keyword>
<dbReference type="AlphaFoldDB" id="A0A1I1EKY0"/>
<evidence type="ECO:0000313" key="3">
    <source>
        <dbReference type="EMBL" id="SFB87282.1"/>
    </source>
</evidence>
<keyword evidence="2" id="KW-1133">Transmembrane helix</keyword>
<accession>A0A1I1EKY0</accession>
<sequence>MDPLRSPRGARQAKSGSAPVSAAEPGPPSPLSALSRLWPLALLAAVVPGLALAGVLPRWPGLVHAVALPPAGFFTDLRVLLARSSSYPVFLALLALVLAIRVAVLCVLLGGVRGITPRRAAFALLFHLAAGVPLMLAAQLEFIAQTLLYARLFWTAVALLALSWFLTAPLPWQSTTRLRTAWRRSWRQGLRISVLLPYALVLLAIGALADARPALVLWLVPVSALATAVAVTALSRPPRGRPLRRLAAAGCAFAVLATVFVSTRADPGHGPSPPPRAGSLLLMSGIGSHSGRGAIFETEVGRLGYTCEQTYYFSYAGPGEGQPQRSARCPITTGRPYGPADTQRPLQEQVTAFAEQVRGLPEPVMVIAHSHAVWVVWQALAEGVAPGVDTLVLVGPFPASPLGYPPPGERGEGRVAGDLLRLIVPLAGILDFQFRADAPAARQLLADAGASSRIISRPLPPGVRTLSVTSATDLPLMPDGWRLPVDRNVCPQRVAHPYLPIRPAFYHEVNRFLAGRPPLPCPPWRDWGAYLARPWGVPPADS</sequence>
<dbReference type="EMBL" id="FOLM01000001">
    <property type="protein sequence ID" value="SFB87282.1"/>
    <property type="molecule type" value="Genomic_DNA"/>
</dbReference>
<feature type="region of interest" description="Disordered" evidence="1">
    <location>
        <begin position="1"/>
        <end position="26"/>
    </location>
</feature>
<evidence type="ECO:0008006" key="5">
    <source>
        <dbReference type="Google" id="ProtNLM"/>
    </source>
</evidence>
<evidence type="ECO:0000256" key="2">
    <source>
        <dbReference type="SAM" id="Phobius"/>
    </source>
</evidence>
<feature type="transmembrane region" description="Helical" evidence="2">
    <location>
        <begin position="215"/>
        <end position="234"/>
    </location>
</feature>
<feature type="transmembrane region" description="Helical" evidence="2">
    <location>
        <begin position="152"/>
        <end position="172"/>
    </location>
</feature>
<reference evidence="3 4" key="1">
    <citation type="submission" date="2016-10" db="EMBL/GenBank/DDBJ databases">
        <authorList>
            <person name="de Groot N.N."/>
        </authorList>
    </citation>
    <scope>NUCLEOTIDE SEQUENCE [LARGE SCALE GENOMIC DNA]</scope>
    <source>
        <strain evidence="3 4">CGMCC 4.5739</strain>
    </source>
</reference>
<dbReference type="Proteomes" id="UP000199207">
    <property type="component" value="Unassembled WGS sequence"/>
</dbReference>
<feature type="transmembrane region" description="Helical" evidence="2">
    <location>
        <begin position="62"/>
        <end position="81"/>
    </location>
</feature>
<dbReference type="RefSeq" id="WP_217652346.1">
    <property type="nucleotide sequence ID" value="NZ_FOLM01000001.1"/>
</dbReference>
<dbReference type="Gene3D" id="3.40.50.1820">
    <property type="entry name" value="alpha/beta hydrolase"/>
    <property type="match status" value="1"/>
</dbReference>
<feature type="transmembrane region" description="Helical" evidence="2">
    <location>
        <begin position="121"/>
        <end position="140"/>
    </location>
</feature>
<dbReference type="STRING" id="910347.SAMN05421773_101335"/>